<keyword evidence="3" id="KW-0540">Nuclease</keyword>
<keyword evidence="3" id="KW-0255">Endonuclease</keyword>
<dbReference type="CDD" id="cd06260">
    <property type="entry name" value="DUF820-like"/>
    <property type="match status" value="1"/>
</dbReference>
<dbReference type="GO" id="GO:0004519">
    <property type="term" value="F:endonuclease activity"/>
    <property type="evidence" value="ECO:0007669"/>
    <property type="project" value="UniProtKB-KW"/>
</dbReference>
<dbReference type="PANTHER" id="PTHR35400">
    <property type="entry name" value="SLR1083 PROTEIN"/>
    <property type="match status" value="1"/>
</dbReference>
<dbReference type="PANTHER" id="PTHR35400:SF3">
    <property type="entry name" value="SLL1072 PROTEIN"/>
    <property type="match status" value="1"/>
</dbReference>
<organism evidence="3 4">
    <name type="scientific">Glycomyces paridis</name>
    <dbReference type="NCBI Taxonomy" id="2126555"/>
    <lineage>
        <taxon>Bacteria</taxon>
        <taxon>Bacillati</taxon>
        <taxon>Actinomycetota</taxon>
        <taxon>Actinomycetes</taxon>
        <taxon>Glycomycetales</taxon>
        <taxon>Glycomycetaceae</taxon>
        <taxon>Glycomyces</taxon>
    </lineage>
</organism>
<gene>
    <name evidence="3" type="ORF">E9998_21555</name>
</gene>
<dbReference type="SUPFAM" id="SSF52980">
    <property type="entry name" value="Restriction endonuclease-like"/>
    <property type="match status" value="1"/>
</dbReference>
<proteinExistence type="predicted"/>
<evidence type="ECO:0000259" key="2">
    <source>
        <dbReference type="Pfam" id="PF05685"/>
    </source>
</evidence>
<dbReference type="AlphaFoldDB" id="A0A4S8P4S9"/>
<evidence type="ECO:0000256" key="1">
    <source>
        <dbReference type="SAM" id="MobiDB-lite"/>
    </source>
</evidence>
<comment type="caution">
    <text evidence="3">The sequence shown here is derived from an EMBL/GenBank/DDBJ whole genome shotgun (WGS) entry which is preliminary data.</text>
</comment>
<evidence type="ECO:0000313" key="3">
    <source>
        <dbReference type="EMBL" id="THV24411.1"/>
    </source>
</evidence>
<name>A0A4S8P4S9_9ACTN</name>
<dbReference type="Gene3D" id="3.90.1570.10">
    <property type="entry name" value="tt1808, chain A"/>
    <property type="match status" value="1"/>
</dbReference>
<dbReference type="Proteomes" id="UP000305792">
    <property type="component" value="Unassembled WGS sequence"/>
</dbReference>
<keyword evidence="3" id="KW-0378">Hydrolase</keyword>
<dbReference type="Pfam" id="PF05685">
    <property type="entry name" value="Uma2"/>
    <property type="match status" value="1"/>
</dbReference>
<feature type="region of interest" description="Disordered" evidence="1">
    <location>
        <begin position="1"/>
        <end position="20"/>
    </location>
</feature>
<dbReference type="EMBL" id="STGX01000019">
    <property type="protein sequence ID" value="THV24411.1"/>
    <property type="molecule type" value="Genomic_DNA"/>
</dbReference>
<reference evidence="3 4" key="1">
    <citation type="journal article" date="2018" name="Int. J. Syst. Evol. Microbiol.">
        <title>Glycomyces paridis sp. nov., isolated from the medicinal plant Paris polyphylla.</title>
        <authorList>
            <person name="Fang X.M."/>
            <person name="Bai J.L."/>
            <person name="Su J."/>
            <person name="Zhao L.L."/>
            <person name="Liu H.Y."/>
            <person name="Ma B.P."/>
            <person name="Zhang Y.Q."/>
            <person name="Yu L.Y."/>
        </authorList>
    </citation>
    <scope>NUCLEOTIDE SEQUENCE [LARGE SCALE GENOMIC DNA]</scope>
    <source>
        <strain evidence="3 4">CPCC 204357</strain>
    </source>
</reference>
<protein>
    <submittedName>
        <fullName evidence="3">Uma2 family endonuclease</fullName>
    </submittedName>
</protein>
<dbReference type="InterPro" id="IPR012296">
    <property type="entry name" value="Nuclease_put_TT1808"/>
</dbReference>
<dbReference type="InterPro" id="IPR008538">
    <property type="entry name" value="Uma2"/>
</dbReference>
<keyword evidence="4" id="KW-1185">Reference proteome</keyword>
<evidence type="ECO:0000313" key="4">
    <source>
        <dbReference type="Proteomes" id="UP000305792"/>
    </source>
</evidence>
<feature type="domain" description="Putative restriction endonuclease" evidence="2">
    <location>
        <begin position="93"/>
        <end position="232"/>
    </location>
</feature>
<dbReference type="InterPro" id="IPR011335">
    <property type="entry name" value="Restrct_endonuc-II-like"/>
</dbReference>
<accession>A0A4S8P4S9</accession>
<sequence length="252" mass="28584">MDRLPVRHQGPLTIPSTTKGPGRCAAGPLCAAGRSVTLSREAVSTSDAARWLVCKVLVPVYNRGDSMTGFLLPRPPRDSGWESDDLDEHDLPDHVELIDGALEAMSPQCSWHQEVIFRLMVILDHAASDDLRVEQRMTIRIDRKNRPEADLLIVEVRPEYGRDTRWFRPAHVRLVVEIESPESEERDRLLKPGIYARGNIPYYLRSSEAVEGLPVLHLYRLEDGEYKLVSEQYGRVVLDEPVKVNAKLDGNW</sequence>